<protein>
    <recommendedName>
        <fullName evidence="4">Transcription factor domain-containing protein</fullName>
    </recommendedName>
</protein>
<evidence type="ECO:0000313" key="2">
    <source>
        <dbReference type="EMBL" id="RMY81757.1"/>
    </source>
</evidence>
<dbReference type="Proteomes" id="UP000281468">
    <property type="component" value="Unassembled WGS sequence"/>
</dbReference>
<gene>
    <name evidence="2" type="ORF">D0862_12247</name>
</gene>
<comment type="caution">
    <text evidence="2">The sequence shown here is derived from an EMBL/GenBank/DDBJ whole genome shotgun (WGS) entry which is preliminary data.</text>
</comment>
<evidence type="ECO:0000256" key="1">
    <source>
        <dbReference type="SAM" id="MobiDB-lite"/>
    </source>
</evidence>
<reference evidence="2 3" key="1">
    <citation type="journal article" date="2018" name="BMC Genomics">
        <title>Genomic evidence for intraspecific hybridization in a clonal and extremely halotolerant yeast.</title>
        <authorList>
            <person name="Gostincar C."/>
            <person name="Stajich J.E."/>
            <person name="Zupancic J."/>
            <person name="Zalar P."/>
            <person name="Gunde-Cimerman N."/>
        </authorList>
    </citation>
    <scope>NUCLEOTIDE SEQUENCE [LARGE SCALE GENOMIC DNA]</scope>
    <source>
        <strain evidence="2 3">EXF-171</strain>
    </source>
</reference>
<sequence>MERPEDYPYKPTKRKRYHPAEADEELQAGPLARYQQRSLPHVSTPLNAGAVDTSLAYPIPLNRTARELVALIFTPDYGDRPHRSDWFTVGLEDQAAFHAVLANAALHLHDLRAPRNATSKESQLAIFYHHLALTKVRTSLQLFLHFGKESPARKREHKLLQLIGSVSGMVCWADNAASAEQWQIHRDGLRQLIRLRNGGLDGLPDHLRWTVSWVELRGALMRDTKPVFPLPVAWVQQFTADRRRAMGDSQVFAEGMNRVGQIRIAWRNQFPGDQNPQWLELFEDLVLLAPLVDADLASSFAGSGMEQLRDMPVWTNTLIHRALSLERSMVTDAEVEDTSKFGNSELGSADQDENVVLAEACRLAILLFLAPVWRAYGVQPVPTGRIASRMGILLKHHAYIWRLVVAEAAFARLLSWMLCVLLSEVVGVTPNLESELNALDDWALHALAALHNGSIRDVRDLEQTMKATLWIREIFDDKMRLIGAKLHNQALIRSDSWT</sequence>
<dbReference type="Pfam" id="PF11951">
    <property type="entry name" value="Fungal_trans_2"/>
    <property type="match status" value="1"/>
</dbReference>
<dbReference type="PANTHER" id="PTHR37540">
    <property type="entry name" value="TRANSCRIPTION FACTOR (ACR-2), PUTATIVE-RELATED-RELATED"/>
    <property type="match status" value="1"/>
</dbReference>
<proteinExistence type="predicted"/>
<dbReference type="InterPro" id="IPR021858">
    <property type="entry name" value="Fun_TF"/>
</dbReference>
<dbReference type="EMBL" id="QWIQ01000577">
    <property type="protein sequence ID" value="RMY81757.1"/>
    <property type="molecule type" value="Genomic_DNA"/>
</dbReference>
<accession>A0A3M7EZ85</accession>
<feature type="region of interest" description="Disordered" evidence="1">
    <location>
        <begin position="1"/>
        <end position="22"/>
    </location>
</feature>
<dbReference type="VEuPathDB" id="FungiDB:BTJ68_14942"/>
<evidence type="ECO:0000313" key="3">
    <source>
        <dbReference type="Proteomes" id="UP000281468"/>
    </source>
</evidence>
<name>A0A3M7EZ85_HORWE</name>
<dbReference type="AlphaFoldDB" id="A0A3M7EZ85"/>
<dbReference type="PANTHER" id="PTHR37540:SF5">
    <property type="entry name" value="TRANSCRIPTION FACTOR DOMAIN-CONTAINING PROTEIN"/>
    <property type="match status" value="1"/>
</dbReference>
<organism evidence="2 3">
    <name type="scientific">Hortaea werneckii</name>
    <name type="common">Black yeast</name>
    <name type="synonym">Cladosporium werneckii</name>
    <dbReference type="NCBI Taxonomy" id="91943"/>
    <lineage>
        <taxon>Eukaryota</taxon>
        <taxon>Fungi</taxon>
        <taxon>Dikarya</taxon>
        <taxon>Ascomycota</taxon>
        <taxon>Pezizomycotina</taxon>
        <taxon>Dothideomycetes</taxon>
        <taxon>Dothideomycetidae</taxon>
        <taxon>Mycosphaerellales</taxon>
        <taxon>Teratosphaeriaceae</taxon>
        <taxon>Hortaea</taxon>
    </lineage>
</organism>
<evidence type="ECO:0008006" key="4">
    <source>
        <dbReference type="Google" id="ProtNLM"/>
    </source>
</evidence>